<dbReference type="Pfam" id="PF00005">
    <property type="entry name" value="ABC_tran"/>
    <property type="match status" value="1"/>
</dbReference>
<organism evidence="7 8">
    <name type="scientific">Bordetella bronchiseptica (strain ATCC BAA-588 / NCTC 13252 / RB50)</name>
    <name type="common">Alcaligenes bronchisepticus</name>
    <dbReference type="NCBI Taxonomy" id="257310"/>
    <lineage>
        <taxon>Bacteria</taxon>
        <taxon>Pseudomonadati</taxon>
        <taxon>Pseudomonadota</taxon>
        <taxon>Betaproteobacteria</taxon>
        <taxon>Burkholderiales</taxon>
        <taxon>Alcaligenaceae</taxon>
        <taxon>Bordetella</taxon>
    </lineage>
</organism>
<name>A0A0R4J937_BORBR</name>
<accession>A0A0R4J937</accession>
<dbReference type="eggNOG" id="COG1134">
    <property type="taxonomic scope" value="Bacteria"/>
</dbReference>
<evidence type="ECO:0000259" key="6">
    <source>
        <dbReference type="PROSITE" id="PS50893"/>
    </source>
</evidence>
<reference evidence="8" key="1">
    <citation type="journal article" date="2003" name="Nat. Genet.">
        <title>Comparative analysis of the genome sequences of Bordetella pertussis, Bordetella parapertussis and Bordetella bronchiseptica.</title>
        <authorList>
            <person name="Parkhill J."/>
            <person name="Sebaihia M."/>
            <person name="Preston A."/>
            <person name="Murphy L.D."/>
            <person name="Thomson N.R."/>
            <person name="Harris D.E."/>
            <person name="Holden M.T.G."/>
            <person name="Churcher C.M."/>
            <person name="Bentley S.D."/>
            <person name="Mungall K.L."/>
            <person name="Cerdeno-Tarraga A.-M."/>
            <person name="Temple L."/>
            <person name="James K.D."/>
            <person name="Harris B."/>
            <person name="Quail M.A."/>
            <person name="Achtman M."/>
            <person name="Atkin R."/>
            <person name="Baker S."/>
            <person name="Basham D."/>
            <person name="Bason N."/>
            <person name="Cherevach I."/>
            <person name="Chillingworth T."/>
            <person name="Collins M."/>
            <person name="Cronin A."/>
            <person name="Davis P."/>
            <person name="Doggett J."/>
            <person name="Feltwell T."/>
            <person name="Goble A."/>
            <person name="Hamlin N."/>
            <person name="Hauser H."/>
            <person name="Holroyd S."/>
            <person name="Jagels K."/>
            <person name="Leather S."/>
            <person name="Moule S."/>
            <person name="Norberczak H."/>
            <person name="O'Neil S."/>
            <person name="Ormond D."/>
            <person name="Price C."/>
            <person name="Rabbinowitsch E."/>
            <person name="Rutter S."/>
            <person name="Sanders M."/>
            <person name="Saunders D."/>
            <person name="Seeger K."/>
            <person name="Sharp S."/>
            <person name="Simmonds M."/>
            <person name="Skelton J."/>
            <person name="Squares R."/>
            <person name="Squares S."/>
            <person name="Stevens K."/>
            <person name="Unwin L."/>
            <person name="Whitehead S."/>
            <person name="Barrell B.G."/>
            <person name="Maskell D.J."/>
        </authorList>
    </citation>
    <scope>NUCLEOTIDE SEQUENCE [LARGE SCALE GENOMIC DNA]</scope>
    <source>
        <strain evidence="8">ATCC BAA-588 / NCTC 13252 / RB50</strain>
    </source>
</reference>
<dbReference type="InterPro" id="IPR050683">
    <property type="entry name" value="Bact_Polysacc_Export_ATP-bd"/>
</dbReference>
<protein>
    <submittedName>
        <fullName evidence="7">ABC transporter ATP-binding protein</fullName>
    </submittedName>
</protein>
<gene>
    <name evidence="7" type="primary">wbmM</name>
    <name evidence="7" type="ordered locus">BB0132</name>
</gene>
<evidence type="ECO:0000256" key="4">
    <source>
        <dbReference type="ARBA" id="ARBA00022741"/>
    </source>
</evidence>
<proteinExistence type="inferred from homology"/>
<dbReference type="EMBL" id="BX640437">
    <property type="protein sequence ID" value="CAE30633.1"/>
    <property type="molecule type" value="Genomic_DNA"/>
</dbReference>
<dbReference type="InterPro" id="IPR003593">
    <property type="entry name" value="AAA+_ATPase"/>
</dbReference>
<dbReference type="PANTHER" id="PTHR46743">
    <property type="entry name" value="TEICHOIC ACIDS EXPORT ATP-BINDING PROTEIN TAGH"/>
    <property type="match status" value="1"/>
</dbReference>
<dbReference type="CDD" id="cd03220">
    <property type="entry name" value="ABC_KpsT_Wzt"/>
    <property type="match status" value="1"/>
</dbReference>
<keyword evidence="2" id="KW-0813">Transport</keyword>
<dbReference type="Gene3D" id="3.40.50.300">
    <property type="entry name" value="P-loop containing nucleotide triphosphate hydrolases"/>
    <property type="match status" value="1"/>
</dbReference>
<dbReference type="SMART" id="SM00382">
    <property type="entry name" value="AAA"/>
    <property type="match status" value="1"/>
</dbReference>
<dbReference type="GO" id="GO:0005524">
    <property type="term" value="F:ATP binding"/>
    <property type="evidence" value="ECO:0007669"/>
    <property type="project" value="UniProtKB-KW"/>
</dbReference>
<dbReference type="PANTHER" id="PTHR46743:SF2">
    <property type="entry name" value="TEICHOIC ACIDS EXPORT ATP-BINDING PROTEIN TAGH"/>
    <property type="match status" value="1"/>
</dbReference>
<sequence length="402" mass="43501">MTDSDLWIQVSDVRKHYAIGKSGLSDALVSAQSSANTGPGEKIAVDGISLTIRNGERLGIVGRNGAGKSTLLHMVAGLSAPTAGKIDVHGRVTAIMTLGLGLREHASGRENIYIDGEVQGKSRVEIDAVIDEIIEFAELGEFIDMPVRTYSTGMKSRLAFAMISCLEPEILIIDEALSAGDAKFSAKATRKIQEICAKGRIVILVSHSMASIQSMCNRCLWIDQGKIVMDGLPDQVCKAYIDAVRSEDEAKLLERFRDEASTRFSLDGWDVDALYVLQGDTATQRVLLEAGEDALIRTKIQVPTGCEEAQLVMSVTRLDGLVVTQRRIALDKYTEAGVARVQFAMRPLVLGQGVYRLEIAAELGQALVASRSMIFEVFVRQPPTGGVPMLLYPSEATASLLS</sequence>
<dbReference type="InterPro" id="IPR015860">
    <property type="entry name" value="ABC_transpr_TagH-like"/>
</dbReference>
<evidence type="ECO:0000256" key="2">
    <source>
        <dbReference type="ARBA" id="ARBA00022448"/>
    </source>
</evidence>
<feature type="domain" description="ABC transporter" evidence="6">
    <location>
        <begin position="8"/>
        <end position="249"/>
    </location>
</feature>
<evidence type="ECO:0000256" key="1">
    <source>
        <dbReference type="ARBA" id="ARBA00005417"/>
    </source>
</evidence>
<dbReference type="AlphaFoldDB" id="A0A0R4J937"/>
<keyword evidence="5 7" id="KW-0067">ATP-binding</keyword>
<evidence type="ECO:0000256" key="3">
    <source>
        <dbReference type="ARBA" id="ARBA00022475"/>
    </source>
</evidence>
<dbReference type="KEGG" id="bbr:BB0132"/>
<evidence type="ECO:0000313" key="7">
    <source>
        <dbReference type="EMBL" id="CAE30633.1"/>
    </source>
</evidence>
<dbReference type="InterPro" id="IPR003439">
    <property type="entry name" value="ABC_transporter-like_ATP-bd"/>
</dbReference>
<keyword evidence="3" id="KW-1003">Cell membrane</keyword>
<dbReference type="GO" id="GO:0016887">
    <property type="term" value="F:ATP hydrolysis activity"/>
    <property type="evidence" value="ECO:0007669"/>
    <property type="project" value="InterPro"/>
</dbReference>
<dbReference type="SUPFAM" id="SSF52540">
    <property type="entry name" value="P-loop containing nucleoside triphosphate hydrolases"/>
    <property type="match status" value="1"/>
</dbReference>
<dbReference type="InterPro" id="IPR027417">
    <property type="entry name" value="P-loop_NTPase"/>
</dbReference>
<dbReference type="GO" id="GO:0140359">
    <property type="term" value="F:ABC-type transporter activity"/>
    <property type="evidence" value="ECO:0007669"/>
    <property type="project" value="InterPro"/>
</dbReference>
<dbReference type="HOGENOM" id="CLU_000604_101_5_4"/>
<dbReference type="GO" id="GO:0016020">
    <property type="term" value="C:membrane"/>
    <property type="evidence" value="ECO:0007669"/>
    <property type="project" value="InterPro"/>
</dbReference>
<dbReference type="PROSITE" id="PS50893">
    <property type="entry name" value="ABC_TRANSPORTER_2"/>
    <property type="match status" value="1"/>
</dbReference>
<dbReference type="Proteomes" id="UP000001027">
    <property type="component" value="Chromosome"/>
</dbReference>
<keyword evidence="4" id="KW-0547">Nucleotide-binding</keyword>
<dbReference type="RefSeq" id="WP_003807078.1">
    <property type="nucleotide sequence ID" value="NC_002927.3"/>
</dbReference>
<evidence type="ECO:0000256" key="5">
    <source>
        <dbReference type="ARBA" id="ARBA00022840"/>
    </source>
</evidence>
<comment type="similarity">
    <text evidence="1">Belongs to the ABC transporter superfamily.</text>
</comment>
<evidence type="ECO:0000313" key="8">
    <source>
        <dbReference type="Proteomes" id="UP000001027"/>
    </source>
</evidence>
<dbReference type="GeneID" id="93206362"/>
<keyword evidence="3" id="KW-0472">Membrane</keyword>